<name>W0SC76_9PROT</name>
<reference evidence="1 2" key="1">
    <citation type="journal article" date="2014" name="Syst. Appl. Microbiol.">
        <title>Complete genomes of freshwater sulfur oxidizers Sulfuricella denitrificans skB26 and Sulfuritalea hydrogenivorans sk43H: genetic insights into the sulfur oxidation pathway of betaproteobacteria.</title>
        <authorList>
            <person name="Watanabe T."/>
            <person name="Kojima H."/>
            <person name="Fukui M."/>
        </authorList>
    </citation>
    <scope>NUCLEOTIDE SEQUENCE [LARGE SCALE GENOMIC DNA]</scope>
    <source>
        <strain evidence="1">DSM22779</strain>
    </source>
</reference>
<evidence type="ECO:0000313" key="1">
    <source>
        <dbReference type="EMBL" id="BAO28799.1"/>
    </source>
</evidence>
<dbReference type="KEGG" id="shd:SUTH_00993"/>
<dbReference type="Proteomes" id="UP000031637">
    <property type="component" value="Chromosome"/>
</dbReference>
<accession>W0SC76</accession>
<dbReference type="HOGENOM" id="CLU_1073102_0_0_4"/>
<gene>
    <name evidence="1" type="ORF">SUTH_00993</name>
</gene>
<evidence type="ECO:0008006" key="3">
    <source>
        <dbReference type="Google" id="ProtNLM"/>
    </source>
</evidence>
<dbReference type="RefSeq" id="WP_041097541.1">
    <property type="nucleotide sequence ID" value="NZ_AP012547.1"/>
</dbReference>
<dbReference type="AlphaFoldDB" id="W0SC76"/>
<organism evidence="1 2">
    <name type="scientific">Sulfuritalea hydrogenivorans sk43H</name>
    <dbReference type="NCBI Taxonomy" id="1223802"/>
    <lineage>
        <taxon>Bacteria</taxon>
        <taxon>Pseudomonadati</taxon>
        <taxon>Pseudomonadota</taxon>
        <taxon>Betaproteobacteria</taxon>
        <taxon>Nitrosomonadales</taxon>
        <taxon>Sterolibacteriaceae</taxon>
        <taxon>Sulfuritalea</taxon>
    </lineage>
</organism>
<dbReference type="InterPro" id="IPR029063">
    <property type="entry name" value="SAM-dependent_MTases_sf"/>
</dbReference>
<proteinExistence type="predicted"/>
<dbReference type="STRING" id="1223802.SUTH_00993"/>
<dbReference type="Gene3D" id="3.40.50.150">
    <property type="entry name" value="Vaccinia Virus protein VP39"/>
    <property type="match status" value="1"/>
</dbReference>
<protein>
    <recommendedName>
        <fullName evidence="3">Class I SAM-dependent methyltransferase</fullName>
    </recommendedName>
</protein>
<dbReference type="Pfam" id="PF13578">
    <property type="entry name" value="Methyltransf_24"/>
    <property type="match status" value="1"/>
</dbReference>
<dbReference type="OrthoDB" id="240750at2"/>
<keyword evidence="2" id="KW-1185">Reference proteome</keyword>
<evidence type="ECO:0000313" key="2">
    <source>
        <dbReference type="Proteomes" id="UP000031637"/>
    </source>
</evidence>
<sequence length="260" mass="29113">MKVVQLGRNDLYVVLSMTYKAMAIAPKVIELGVLRGDNALVLHRTLSPSLMVLIDAWSAEAATQGYCPFDELPAWVNPVDTYDYYFGGSVREQRTYDVIHDECVSKLEGLANVVFLRYATIEALAHIKPRTGEDHFDLVYVDANHQYEYVLRDLMRYQEIVAENGCIMLNDCCHSSAGTLQNLGVLEAVSSFLKRSDFRPVALTNTDWSDLILVRKGSAIGQLLDYTIANSDIAYVEIPDQLLPAGRIIDGKQRKNISFA</sequence>
<dbReference type="SUPFAM" id="SSF53335">
    <property type="entry name" value="S-adenosyl-L-methionine-dependent methyltransferases"/>
    <property type="match status" value="1"/>
</dbReference>
<dbReference type="EMBL" id="AP012547">
    <property type="protein sequence ID" value="BAO28799.1"/>
    <property type="molecule type" value="Genomic_DNA"/>
</dbReference>